<evidence type="ECO:0000259" key="2">
    <source>
        <dbReference type="PROSITE" id="PS50097"/>
    </source>
</evidence>
<dbReference type="SUPFAM" id="SSF54695">
    <property type="entry name" value="POZ domain"/>
    <property type="match status" value="1"/>
</dbReference>
<proteinExistence type="predicted"/>
<accession>A0A1D2NB93</accession>
<comment type="caution">
    <text evidence="3">The sequence shown here is derived from an EMBL/GenBank/DDBJ whole genome shotgun (WGS) entry which is preliminary data.</text>
</comment>
<dbReference type="Gene3D" id="3.30.710.10">
    <property type="entry name" value="Potassium Channel Kv1.1, Chain A"/>
    <property type="match status" value="1"/>
</dbReference>
<feature type="region of interest" description="Disordered" evidence="1">
    <location>
        <begin position="1"/>
        <end position="21"/>
    </location>
</feature>
<evidence type="ECO:0000313" key="4">
    <source>
        <dbReference type="Proteomes" id="UP000094527"/>
    </source>
</evidence>
<dbReference type="PROSITE" id="PS50097">
    <property type="entry name" value="BTB"/>
    <property type="match status" value="1"/>
</dbReference>
<feature type="domain" description="BTB" evidence="2">
    <location>
        <begin position="245"/>
        <end position="312"/>
    </location>
</feature>
<dbReference type="InterPro" id="IPR002083">
    <property type="entry name" value="MATH/TRAF_dom"/>
</dbReference>
<dbReference type="InterPro" id="IPR011333">
    <property type="entry name" value="SKP1/BTB/POZ_sf"/>
</dbReference>
<dbReference type="AlphaFoldDB" id="A0A1D2NB93"/>
<dbReference type="OrthoDB" id="10249567at2759"/>
<sequence>MAHRNARPADVVNGPRESPPKRQCLVENADYWASSELEQETFSFVWNIEKYSSLVGIESIKSPIFLGGPKTNHSWKMNICSRKPQRDKYSYSYLQPVPALPHLLKVYLGLSEYNGGIWSKLTRVTSTNIMCRYRICFLDANGQAALEGEDKVYQFNNSQGESWDTEGSRYLISDILSPTRRLLEDDRLKIHCRISILGKPHHKNVIHGIAKAVPAKVPSDDEKDKIRYRGLLSDLGKLFKEGNMTDIEISTAKTSFKAHKAILSARSPVFAAMLSTNMLEKEQNSVKILDFEDDVVRGMLEHIYTGQTDLINVRPSELLQIADKYDLPFLKEDCEYKLAESLSLSMENVAAVLVVAQSHNAPFLKDQTIEFINCNLHKLKNMKSFQDVAQANKEIFANFNLSQ</sequence>
<dbReference type="InterPro" id="IPR000210">
    <property type="entry name" value="BTB/POZ_dom"/>
</dbReference>
<dbReference type="Gene3D" id="2.60.210.10">
    <property type="entry name" value="Apoptosis, Tumor Necrosis Factor Receptor Associated Protein 2, Chain A"/>
    <property type="match status" value="1"/>
</dbReference>
<keyword evidence="4" id="KW-1185">Reference proteome</keyword>
<evidence type="ECO:0000313" key="3">
    <source>
        <dbReference type="EMBL" id="ODN02519.1"/>
    </source>
</evidence>
<dbReference type="FunFam" id="3.30.710.10:FF:000159">
    <property type="entry name" value="Speckle-type POZ protein B"/>
    <property type="match status" value="1"/>
</dbReference>
<dbReference type="PANTHER" id="PTHR24413">
    <property type="entry name" value="SPECKLE-TYPE POZ PROTEIN"/>
    <property type="match status" value="1"/>
</dbReference>
<name>A0A1D2NB93_ORCCI</name>
<dbReference type="EMBL" id="LJIJ01000108">
    <property type="protein sequence ID" value="ODN02519.1"/>
    <property type="molecule type" value="Genomic_DNA"/>
</dbReference>
<dbReference type="Pfam" id="PF00651">
    <property type="entry name" value="BTB"/>
    <property type="match status" value="1"/>
</dbReference>
<gene>
    <name evidence="3" type="ORF">Ocin01_04179</name>
</gene>
<dbReference type="Gene3D" id="1.25.40.420">
    <property type="match status" value="1"/>
</dbReference>
<dbReference type="SUPFAM" id="SSF49599">
    <property type="entry name" value="TRAF domain-like"/>
    <property type="match status" value="1"/>
</dbReference>
<reference evidence="3 4" key="1">
    <citation type="journal article" date="2016" name="Genome Biol. Evol.">
        <title>Gene Family Evolution Reflects Adaptation to Soil Environmental Stressors in the Genome of the Collembolan Orchesella cincta.</title>
        <authorList>
            <person name="Faddeeva-Vakhrusheva A."/>
            <person name="Derks M.F."/>
            <person name="Anvar S.Y."/>
            <person name="Agamennone V."/>
            <person name="Suring W."/>
            <person name="Smit S."/>
            <person name="van Straalen N.M."/>
            <person name="Roelofs D."/>
        </authorList>
    </citation>
    <scope>NUCLEOTIDE SEQUENCE [LARGE SCALE GENOMIC DNA]</scope>
    <source>
        <tissue evidence="3">Mixed pool</tissue>
    </source>
</reference>
<protein>
    <submittedName>
        <fullName evidence="3">Speckle-type POZ protein-like B</fullName>
    </submittedName>
</protein>
<dbReference type="GO" id="GO:0030163">
    <property type="term" value="P:protein catabolic process"/>
    <property type="evidence" value="ECO:0007669"/>
    <property type="project" value="UniProtKB-ARBA"/>
</dbReference>
<dbReference type="InterPro" id="IPR008974">
    <property type="entry name" value="TRAF-like"/>
</dbReference>
<dbReference type="CDD" id="cd00121">
    <property type="entry name" value="MATH"/>
    <property type="match status" value="1"/>
</dbReference>
<dbReference type="STRING" id="48709.A0A1D2NB93"/>
<dbReference type="SMART" id="SM00225">
    <property type="entry name" value="BTB"/>
    <property type="match status" value="1"/>
</dbReference>
<evidence type="ECO:0000256" key="1">
    <source>
        <dbReference type="SAM" id="MobiDB-lite"/>
    </source>
</evidence>
<organism evidence="3 4">
    <name type="scientific">Orchesella cincta</name>
    <name type="common">Springtail</name>
    <name type="synonym">Podura cincta</name>
    <dbReference type="NCBI Taxonomy" id="48709"/>
    <lineage>
        <taxon>Eukaryota</taxon>
        <taxon>Metazoa</taxon>
        <taxon>Ecdysozoa</taxon>
        <taxon>Arthropoda</taxon>
        <taxon>Hexapoda</taxon>
        <taxon>Collembola</taxon>
        <taxon>Entomobryomorpha</taxon>
        <taxon>Entomobryoidea</taxon>
        <taxon>Orchesellidae</taxon>
        <taxon>Orchesellinae</taxon>
        <taxon>Orchesella</taxon>
    </lineage>
</organism>
<dbReference type="Proteomes" id="UP000094527">
    <property type="component" value="Unassembled WGS sequence"/>
</dbReference>